<dbReference type="HOGENOM" id="CLU_2549540_0_0_1"/>
<name>A7T5K2_NEMVE</name>
<evidence type="ECO:0000259" key="2">
    <source>
        <dbReference type="PROSITE" id="PS50158"/>
    </source>
</evidence>
<dbReference type="InterPro" id="IPR042509">
    <property type="entry name" value="ZCCHC3"/>
</dbReference>
<organism evidence="3 4">
    <name type="scientific">Nematostella vectensis</name>
    <name type="common">Starlet sea anemone</name>
    <dbReference type="NCBI Taxonomy" id="45351"/>
    <lineage>
        <taxon>Eukaryota</taxon>
        <taxon>Metazoa</taxon>
        <taxon>Cnidaria</taxon>
        <taxon>Anthozoa</taxon>
        <taxon>Hexacorallia</taxon>
        <taxon>Actiniaria</taxon>
        <taxon>Edwardsiidae</taxon>
        <taxon>Nematostella</taxon>
    </lineage>
</organism>
<keyword evidence="1" id="KW-0862">Zinc</keyword>
<dbReference type="AlphaFoldDB" id="A7T5K2"/>
<feature type="non-terminal residue" evidence="3">
    <location>
        <position position="1"/>
    </location>
</feature>
<dbReference type="SUPFAM" id="SSF57756">
    <property type="entry name" value="Retrovirus zinc finger-like domains"/>
    <property type="match status" value="2"/>
</dbReference>
<dbReference type="InterPro" id="IPR001878">
    <property type="entry name" value="Znf_CCHC"/>
</dbReference>
<feature type="domain" description="CCHC-type" evidence="2">
    <location>
        <begin position="69"/>
        <end position="83"/>
    </location>
</feature>
<feature type="domain" description="CCHC-type" evidence="2">
    <location>
        <begin position="20"/>
        <end position="34"/>
    </location>
</feature>
<dbReference type="PANTHER" id="PTHR22639:SF3">
    <property type="entry name" value="ZINC FINGER CCHC DOMAIN-CONTAINING PROTEIN 3"/>
    <property type="match status" value="1"/>
</dbReference>
<dbReference type="InterPro" id="IPR036875">
    <property type="entry name" value="Znf_CCHC_sf"/>
</dbReference>
<evidence type="ECO:0000256" key="1">
    <source>
        <dbReference type="PROSITE-ProRule" id="PRU00047"/>
    </source>
</evidence>
<evidence type="ECO:0000313" key="4">
    <source>
        <dbReference type="Proteomes" id="UP000001593"/>
    </source>
</evidence>
<dbReference type="GO" id="GO:0008270">
    <property type="term" value="F:zinc ion binding"/>
    <property type="evidence" value="ECO:0007669"/>
    <property type="project" value="UniProtKB-KW"/>
</dbReference>
<dbReference type="GO" id="GO:0003723">
    <property type="term" value="F:RNA binding"/>
    <property type="evidence" value="ECO:0007669"/>
    <property type="project" value="InterPro"/>
</dbReference>
<gene>
    <name evidence="3" type="ORF">NEMVEDRAFT_v1g63373</name>
</gene>
<dbReference type="InParanoid" id="A7T5K2"/>
<dbReference type="PANTHER" id="PTHR22639">
    <property type="entry name" value="GAG-RELATED PROTEIN"/>
    <property type="match status" value="1"/>
</dbReference>
<sequence>RTCRKCDSTDHIARDCRQLRCFNCSESGHTRAACYMDQRCMLCGGSHEPPTCRKFDSTDHIARDCWQLRCFNCSESGHTRAAC</sequence>
<dbReference type="Proteomes" id="UP000001593">
    <property type="component" value="Unassembled WGS sequence"/>
</dbReference>
<dbReference type="EMBL" id="DS471212">
    <property type="protein sequence ID" value="EDO28757.1"/>
    <property type="molecule type" value="Genomic_DNA"/>
</dbReference>
<dbReference type="PROSITE" id="PS50158">
    <property type="entry name" value="ZF_CCHC"/>
    <property type="match status" value="2"/>
</dbReference>
<dbReference type="GO" id="GO:0002218">
    <property type="term" value="P:activation of innate immune response"/>
    <property type="evidence" value="ECO:0007669"/>
    <property type="project" value="InterPro"/>
</dbReference>
<keyword evidence="4" id="KW-1185">Reference proteome</keyword>
<dbReference type="Pfam" id="PF00098">
    <property type="entry name" value="zf-CCHC"/>
    <property type="match status" value="1"/>
</dbReference>
<evidence type="ECO:0000313" key="3">
    <source>
        <dbReference type="EMBL" id="EDO28757.1"/>
    </source>
</evidence>
<keyword evidence="1" id="KW-0863">Zinc-finger</keyword>
<proteinExistence type="predicted"/>
<dbReference type="PhylomeDB" id="A7T5K2"/>
<dbReference type="Gene3D" id="4.10.60.10">
    <property type="entry name" value="Zinc finger, CCHC-type"/>
    <property type="match status" value="2"/>
</dbReference>
<keyword evidence="1" id="KW-0479">Metal-binding</keyword>
<dbReference type="GO" id="GO:0003690">
    <property type="term" value="F:double-stranded DNA binding"/>
    <property type="evidence" value="ECO:0007669"/>
    <property type="project" value="InterPro"/>
</dbReference>
<reference evidence="3 4" key="1">
    <citation type="journal article" date="2007" name="Science">
        <title>Sea anemone genome reveals ancestral eumetazoan gene repertoire and genomic organization.</title>
        <authorList>
            <person name="Putnam N.H."/>
            <person name="Srivastava M."/>
            <person name="Hellsten U."/>
            <person name="Dirks B."/>
            <person name="Chapman J."/>
            <person name="Salamov A."/>
            <person name="Terry A."/>
            <person name="Shapiro H."/>
            <person name="Lindquist E."/>
            <person name="Kapitonov V.V."/>
            <person name="Jurka J."/>
            <person name="Genikhovich G."/>
            <person name="Grigoriev I.V."/>
            <person name="Lucas S.M."/>
            <person name="Steele R.E."/>
            <person name="Finnerty J.R."/>
            <person name="Technau U."/>
            <person name="Martindale M.Q."/>
            <person name="Rokhsar D.S."/>
        </authorList>
    </citation>
    <scope>NUCLEOTIDE SEQUENCE [LARGE SCALE GENOMIC DNA]</scope>
    <source>
        <strain evidence="4">CH2 X CH6</strain>
    </source>
</reference>
<feature type="non-terminal residue" evidence="3">
    <location>
        <position position="83"/>
    </location>
</feature>
<protein>
    <recommendedName>
        <fullName evidence="2">CCHC-type domain-containing protein</fullName>
    </recommendedName>
</protein>
<accession>A7T5K2</accession>
<dbReference type="SMART" id="SM00343">
    <property type="entry name" value="ZnF_C2HC"/>
    <property type="match status" value="4"/>
</dbReference>